<keyword evidence="4" id="KW-0282">Flagellum</keyword>
<dbReference type="SUPFAM" id="SSF140566">
    <property type="entry name" value="FlgN-like"/>
    <property type="match status" value="1"/>
</dbReference>
<dbReference type="InterPro" id="IPR007809">
    <property type="entry name" value="FlgN-like"/>
</dbReference>
<name>A0A935T4J4_9PROT</name>
<organism evidence="4 5">
    <name type="scientific">Candidatus Accumulibacter affinis</name>
    <dbReference type="NCBI Taxonomy" id="2954384"/>
    <lineage>
        <taxon>Bacteria</taxon>
        <taxon>Pseudomonadati</taxon>
        <taxon>Pseudomonadota</taxon>
        <taxon>Betaproteobacteria</taxon>
        <taxon>Candidatus Accumulibacter</taxon>
    </lineage>
</organism>
<evidence type="ECO:0000256" key="1">
    <source>
        <dbReference type="ARBA" id="ARBA00002397"/>
    </source>
</evidence>
<evidence type="ECO:0000256" key="2">
    <source>
        <dbReference type="ARBA" id="ARBA00007703"/>
    </source>
</evidence>
<dbReference type="Proteomes" id="UP000706151">
    <property type="component" value="Unassembled WGS sequence"/>
</dbReference>
<gene>
    <name evidence="4" type="ORF">IPK02_02130</name>
</gene>
<comment type="caution">
    <text evidence="4">The sequence shown here is derived from an EMBL/GenBank/DDBJ whole genome shotgun (WGS) entry which is preliminary data.</text>
</comment>
<dbReference type="AlphaFoldDB" id="A0A935T4J4"/>
<dbReference type="EMBL" id="JADJOT010000002">
    <property type="protein sequence ID" value="MBK7952845.1"/>
    <property type="molecule type" value="Genomic_DNA"/>
</dbReference>
<dbReference type="InterPro" id="IPR036679">
    <property type="entry name" value="FlgN-like_sf"/>
</dbReference>
<reference evidence="4 5" key="1">
    <citation type="submission" date="2020-10" db="EMBL/GenBank/DDBJ databases">
        <title>Connecting structure to function with the recovery of over 1000 high-quality activated sludge metagenome-assembled genomes encoding full-length rRNA genes using long-read sequencing.</title>
        <authorList>
            <person name="Singleton C.M."/>
            <person name="Petriglieri F."/>
            <person name="Kristensen J.M."/>
            <person name="Kirkegaard R.H."/>
            <person name="Michaelsen T.Y."/>
            <person name="Andersen M.H."/>
            <person name="Karst S.M."/>
            <person name="Dueholm M.S."/>
            <person name="Nielsen P.H."/>
            <person name="Albertsen M."/>
        </authorList>
    </citation>
    <scope>NUCLEOTIDE SEQUENCE [LARGE SCALE GENOMIC DNA]</scope>
    <source>
        <strain evidence="4">Fred_18-Q3-R57-64_BAT3C.720</strain>
    </source>
</reference>
<sequence length="148" mass="15994">MFETEIAALQRFCTLLEREQQMLGKGEIDALLQLVQEKNELAAALAAVAKQRAEALAAEGLAADRAGVVAWLAAHPSARRARTDWSLLLSLATRARELNRVNGELIQLRMQHNALALEALLGTTNPLGLYGSDGQSSLPSGHRISDRA</sequence>
<evidence type="ECO:0000256" key="3">
    <source>
        <dbReference type="ARBA" id="ARBA00022795"/>
    </source>
</evidence>
<comment type="similarity">
    <text evidence="2">Belongs to the FlgN family.</text>
</comment>
<dbReference type="Gene3D" id="1.20.58.300">
    <property type="entry name" value="FlgN-like"/>
    <property type="match status" value="1"/>
</dbReference>
<keyword evidence="3" id="KW-1005">Bacterial flagellum biogenesis</keyword>
<protein>
    <submittedName>
        <fullName evidence="4">Flagellar protein FlgN</fullName>
    </submittedName>
</protein>
<keyword evidence="4" id="KW-0969">Cilium</keyword>
<evidence type="ECO:0000313" key="5">
    <source>
        <dbReference type="Proteomes" id="UP000706151"/>
    </source>
</evidence>
<dbReference type="GO" id="GO:0044780">
    <property type="term" value="P:bacterial-type flagellum assembly"/>
    <property type="evidence" value="ECO:0007669"/>
    <property type="project" value="InterPro"/>
</dbReference>
<proteinExistence type="inferred from homology"/>
<keyword evidence="4" id="KW-0966">Cell projection</keyword>
<dbReference type="Pfam" id="PF05130">
    <property type="entry name" value="FlgN"/>
    <property type="match status" value="1"/>
</dbReference>
<accession>A0A935T4J4</accession>
<comment type="function">
    <text evidence="1">Required for the efficient initiation of filament assembly.</text>
</comment>
<evidence type="ECO:0000313" key="4">
    <source>
        <dbReference type="EMBL" id="MBK7952845.1"/>
    </source>
</evidence>